<evidence type="ECO:0000313" key="2">
    <source>
        <dbReference type="EMBL" id="EYC41508.1"/>
    </source>
</evidence>
<keyword evidence="1" id="KW-1133">Transmembrane helix</keyword>
<organism evidence="2 3">
    <name type="scientific">Ancylostoma ceylanicum</name>
    <dbReference type="NCBI Taxonomy" id="53326"/>
    <lineage>
        <taxon>Eukaryota</taxon>
        <taxon>Metazoa</taxon>
        <taxon>Ecdysozoa</taxon>
        <taxon>Nematoda</taxon>
        <taxon>Chromadorea</taxon>
        <taxon>Rhabditida</taxon>
        <taxon>Rhabditina</taxon>
        <taxon>Rhabditomorpha</taxon>
        <taxon>Strongyloidea</taxon>
        <taxon>Ancylostomatidae</taxon>
        <taxon>Ancylostomatinae</taxon>
        <taxon>Ancylostoma</taxon>
    </lineage>
</organism>
<protein>
    <submittedName>
        <fullName evidence="2">Uncharacterized protein</fullName>
    </submittedName>
</protein>
<evidence type="ECO:0000313" key="3">
    <source>
        <dbReference type="Proteomes" id="UP000024635"/>
    </source>
</evidence>
<dbReference type="OrthoDB" id="5871898at2759"/>
<gene>
    <name evidence="2" type="primary">Acey_s0566.g18</name>
    <name evidence="2" type="ORF">Y032_0566g18</name>
</gene>
<keyword evidence="1" id="KW-0472">Membrane</keyword>
<accession>A0A016WR72</accession>
<comment type="caution">
    <text evidence="2">The sequence shown here is derived from an EMBL/GenBank/DDBJ whole genome shotgun (WGS) entry which is preliminary data.</text>
</comment>
<keyword evidence="1" id="KW-0812">Transmembrane</keyword>
<evidence type="ECO:0000256" key="1">
    <source>
        <dbReference type="SAM" id="Phobius"/>
    </source>
</evidence>
<dbReference type="EMBL" id="JARK01000166">
    <property type="protein sequence ID" value="EYC41508.1"/>
    <property type="molecule type" value="Genomic_DNA"/>
</dbReference>
<proteinExistence type="predicted"/>
<feature type="transmembrane region" description="Helical" evidence="1">
    <location>
        <begin position="12"/>
        <end position="32"/>
    </location>
</feature>
<name>A0A016WR72_9BILA</name>
<dbReference type="Proteomes" id="UP000024635">
    <property type="component" value="Unassembled WGS sequence"/>
</dbReference>
<sequence>MRAHVLSVVKSSTLLELCFICGLGAVYFLALLCHCARSLHGTGPSPLSPTTTSTTGTGTAAASTITATATSADFLKLIIELTLRVSKFRLHDSCNPNPMARLDEQVQRRGSNASRMEPPRFRSEREVSKFWKHTVIIYSIPDSEQCYVFPYHKKTSRSEIHSYRCRGCKNITKHTAILQRRGFR</sequence>
<dbReference type="AlphaFoldDB" id="A0A016WR72"/>
<keyword evidence="3" id="KW-1185">Reference proteome</keyword>
<reference evidence="3" key="1">
    <citation type="journal article" date="2015" name="Nat. Genet.">
        <title>The genome and transcriptome of the zoonotic hookworm Ancylostoma ceylanicum identify infection-specific gene families.</title>
        <authorList>
            <person name="Schwarz E.M."/>
            <person name="Hu Y."/>
            <person name="Antoshechkin I."/>
            <person name="Miller M.M."/>
            <person name="Sternberg P.W."/>
            <person name="Aroian R.V."/>
        </authorList>
    </citation>
    <scope>NUCLEOTIDE SEQUENCE</scope>
    <source>
        <strain evidence="3">HY135</strain>
    </source>
</reference>